<dbReference type="SUPFAM" id="SSF48371">
    <property type="entry name" value="ARM repeat"/>
    <property type="match status" value="1"/>
</dbReference>
<dbReference type="InParanoid" id="A0A2P6MU87"/>
<gene>
    <name evidence="4" type="ORF">PROFUN_15826</name>
</gene>
<proteinExistence type="predicted"/>
<dbReference type="AlphaFoldDB" id="A0A2P6MU87"/>
<dbReference type="PROSITE" id="PS50303">
    <property type="entry name" value="PUM_HD"/>
    <property type="match status" value="1"/>
</dbReference>
<keyword evidence="5" id="KW-1185">Reference proteome</keyword>
<dbReference type="EMBL" id="MDYQ01000399">
    <property type="protein sequence ID" value="PRP75278.1"/>
    <property type="molecule type" value="Genomic_DNA"/>
</dbReference>
<organism evidence="4 5">
    <name type="scientific">Planoprotostelium fungivorum</name>
    <dbReference type="NCBI Taxonomy" id="1890364"/>
    <lineage>
        <taxon>Eukaryota</taxon>
        <taxon>Amoebozoa</taxon>
        <taxon>Evosea</taxon>
        <taxon>Variosea</taxon>
        <taxon>Cavosteliida</taxon>
        <taxon>Cavosteliaceae</taxon>
        <taxon>Planoprotostelium</taxon>
    </lineage>
</organism>
<dbReference type="Gene3D" id="1.25.10.10">
    <property type="entry name" value="Leucine-rich Repeat Variant"/>
    <property type="match status" value="1"/>
</dbReference>
<evidence type="ECO:0000256" key="1">
    <source>
        <dbReference type="ARBA" id="ARBA00022737"/>
    </source>
</evidence>
<dbReference type="GO" id="GO:0003723">
    <property type="term" value="F:RNA binding"/>
    <property type="evidence" value="ECO:0007669"/>
    <property type="project" value="InterPro"/>
</dbReference>
<evidence type="ECO:0000313" key="4">
    <source>
        <dbReference type="EMBL" id="PRP75278.1"/>
    </source>
</evidence>
<sequence length="56" mass="6481">MLSQLLGDRFANFVIQTALDVAEPEDRQELVKAILPHLGRQYSPYTKRLQKKILQV</sequence>
<evidence type="ECO:0000256" key="2">
    <source>
        <dbReference type="PROSITE-ProRule" id="PRU00317"/>
    </source>
</evidence>
<dbReference type="InterPro" id="IPR011989">
    <property type="entry name" value="ARM-like"/>
</dbReference>
<dbReference type="PROSITE" id="PS50302">
    <property type="entry name" value="PUM"/>
    <property type="match status" value="1"/>
</dbReference>
<evidence type="ECO:0000259" key="3">
    <source>
        <dbReference type="PROSITE" id="PS50303"/>
    </source>
</evidence>
<protein>
    <recommendedName>
        <fullName evidence="3">PUM-HD domain-containing protein</fullName>
    </recommendedName>
</protein>
<dbReference type="OrthoDB" id="668540at2759"/>
<feature type="domain" description="PUM-HD" evidence="3">
    <location>
        <begin position="1"/>
        <end position="56"/>
    </location>
</feature>
<dbReference type="InterPro" id="IPR016024">
    <property type="entry name" value="ARM-type_fold"/>
</dbReference>
<dbReference type="InterPro" id="IPR033133">
    <property type="entry name" value="PUM-HD"/>
</dbReference>
<evidence type="ECO:0000313" key="5">
    <source>
        <dbReference type="Proteomes" id="UP000241769"/>
    </source>
</evidence>
<name>A0A2P6MU87_9EUKA</name>
<accession>A0A2P6MU87</accession>
<dbReference type="InterPro" id="IPR001313">
    <property type="entry name" value="Pumilio_RNA-bd_rpt"/>
</dbReference>
<comment type="caution">
    <text evidence="4">The sequence shown here is derived from an EMBL/GenBank/DDBJ whole genome shotgun (WGS) entry which is preliminary data.</text>
</comment>
<dbReference type="Proteomes" id="UP000241769">
    <property type="component" value="Unassembled WGS sequence"/>
</dbReference>
<keyword evidence="1" id="KW-0677">Repeat</keyword>
<reference evidence="4 5" key="1">
    <citation type="journal article" date="2018" name="Genome Biol. Evol.">
        <title>Multiple Roots of Fruiting Body Formation in Amoebozoa.</title>
        <authorList>
            <person name="Hillmann F."/>
            <person name="Forbes G."/>
            <person name="Novohradska S."/>
            <person name="Ferling I."/>
            <person name="Riege K."/>
            <person name="Groth M."/>
            <person name="Westermann M."/>
            <person name="Marz M."/>
            <person name="Spaller T."/>
            <person name="Winckler T."/>
            <person name="Schaap P."/>
            <person name="Glockner G."/>
        </authorList>
    </citation>
    <scope>NUCLEOTIDE SEQUENCE [LARGE SCALE GENOMIC DNA]</scope>
    <source>
        <strain evidence="4 5">Jena</strain>
    </source>
</reference>
<feature type="repeat" description="Pumilio" evidence="2">
    <location>
        <begin position="1"/>
        <end position="32"/>
    </location>
</feature>